<dbReference type="Pfam" id="PF13827">
    <property type="entry name" value="DUF4189"/>
    <property type="match status" value="1"/>
</dbReference>
<evidence type="ECO:0000313" key="2">
    <source>
        <dbReference type="EMBL" id="VFA84520.1"/>
    </source>
</evidence>
<name>A0A449H0F9_NOCFR</name>
<dbReference type="EMBL" id="CAACYE010000005">
    <property type="protein sequence ID" value="VFA84520.1"/>
    <property type="molecule type" value="Genomic_DNA"/>
</dbReference>
<evidence type="ECO:0000259" key="1">
    <source>
        <dbReference type="Pfam" id="PF13827"/>
    </source>
</evidence>
<protein>
    <recommendedName>
        <fullName evidence="1">DUF4189 domain-containing protein</fullName>
    </recommendedName>
</protein>
<feature type="domain" description="DUF4189" evidence="1">
    <location>
        <begin position="43"/>
        <end position="122"/>
    </location>
</feature>
<dbReference type="InterPro" id="IPR025240">
    <property type="entry name" value="DUF4189"/>
</dbReference>
<accession>A0A449H0F9</accession>
<reference evidence="2" key="1">
    <citation type="submission" date="2019-02" db="EMBL/GenBank/DDBJ databases">
        <authorList>
            <consortium name="Pathogen Informatics"/>
        </authorList>
    </citation>
    <scope>NUCLEOTIDE SEQUENCE</scope>
    <source>
        <strain evidence="2">3012STDY6733949</strain>
    </source>
</reference>
<gene>
    <name evidence="2" type="ORF">NCTC1935_02349</name>
</gene>
<organism evidence="2">
    <name type="scientific">Nocardia farcinica</name>
    <dbReference type="NCBI Taxonomy" id="37329"/>
    <lineage>
        <taxon>Bacteria</taxon>
        <taxon>Bacillati</taxon>
        <taxon>Actinomycetota</taxon>
        <taxon>Actinomycetes</taxon>
        <taxon>Mycobacteriales</taxon>
        <taxon>Nocardiaceae</taxon>
        <taxon>Nocardia</taxon>
    </lineage>
</organism>
<dbReference type="AlphaFoldDB" id="A0A449H0F9"/>
<sequence length="151" mass="14735">MFHLDGEISLSVLRKSALVVAVSATAVTGVVGAGAAAGAAKSYGTLAYSPSTGRAVAAVGHPSPVAADAAAIRECGVYDCDLVLRLVDACGAIARGADGRFGWAAAPSRAEAEQAAVASLGESAPPFPDLGSAQPRAAQVVVADCTANAIG</sequence>
<proteinExistence type="predicted"/>